<comment type="caution">
    <text evidence="1">The sequence shown here is derived from an EMBL/GenBank/DDBJ whole genome shotgun (WGS) entry which is preliminary data.</text>
</comment>
<evidence type="ECO:0000313" key="2">
    <source>
        <dbReference type="Proteomes" id="UP000282311"/>
    </source>
</evidence>
<proteinExistence type="predicted"/>
<dbReference type="SUPFAM" id="SSF140500">
    <property type="entry name" value="BAS1536-like"/>
    <property type="match status" value="1"/>
</dbReference>
<accession>A0A3B0CTE3</accession>
<evidence type="ECO:0000313" key="1">
    <source>
        <dbReference type="EMBL" id="RKN87020.1"/>
    </source>
</evidence>
<dbReference type="Gene3D" id="4.10.280.10">
    <property type="entry name" value="Helix-loop-helix DNA-binding domain"/>
    <property type="match status" value="1"/>
</dbReference>
<name>A0A3B0CTE3_9BACL</name>
<gene>
    <name evidence="1" type="ORF">D7M11_01780</name>
</gene>
<dbReference type="Pfam" id="PF09388">
    <property type="entry name" value="SpoOE-like"/>
    <property type="match status" value="1"/>
</dbReference>
<keyword evidence="2" id="KW-1185">Reference proteome</keyword>
<dbReference type="EMBL" id="RBAH01000001">
    <property type="protein sequence ID" value="RKN87020.1"/>
    <property type="molecule type" value="Genomic_DNA"/>
</dbReference>
<dbReference type="GO" id="GO:0046983">
    <property type="term" value="F:protein dimerization activity"/>
    <property type="evidence" value="ECO:0007669"/>
    <property type="project" value="InterPro"/>
</dbReference>
<reference evidence="1 2" key="1">
    <citation type="journal article" date="2007" name="Int. J. Syst. Evol. Microbiol.">
        <title>Paenibacillus ginsengarvi sp. nov., isolated from soil from ginseng cultivation.</title>
        <authorList>
            <person name="Yoon M.H."/>
            <person name="Ten L.N."/>
            <person name="Im W.T."/>
        </authorList>
    </citation>
    <scope>NUCLEOTIDE SEQUENCE [LARGE SCALE GENOMIC DNA]</scope>
    <source>
        <strain evidence="1 2">KCTC 13059</strain>
    </source>
</reference>
<dbReference type="Proteomes" id="UP000282311">
    <property type="component" value="Unassembled WGS sequence"/>
</dbReference>
<dbReference type="InterPro" id="IPR036638">
    <property type="entry name" value="HLH_DNA-bd_sf"/>
</dbReference>
<dbReference type="AlphaFoldDB" id="A0A3B0CTE3"/>
<dbReference type="InterPro" id="IPR018540">
    <property type="entry name" value="Spo0E-like"/>
</dbReference>
<sequence>MNQNFGLPAEIDQMKRLLERTAKKYRYNFRHPRVIEISQQLDKLIVNMMRRNR</sequence>
<dbReference type="OrthoDB" id="2680326at2"/>
<organism evidence="1 2">
    <name type="scientific">Paenibacillus ginsengarvi</name>
    <dbReference type="NCBI Taxonomy" id="400777"/>
    <lineage>
        <taxon>Bacteria</taxon>
        <taxon>Bacillati</taxon>
        <taxon>Bacillota</taxon>
        <taxon>Bacilli</taxon>
        <taxon>Bacillales</taxon>
        <taxon>Paenibacillaceae</taxon>
        <taxon>Paenibacillus</taxon>
    </lineage>
</organism>
<dbReference type="InterPro" id="IPR037208">
    <property type="entry name" value="Spo0E-like_sf"/>
</dbReference>
<dbReference type="GO" id="GO:0043937">
    <property type="term" value="P:regulation of sporulation"/>
    <property type="evidence" value="ECO:0007669"/>
    <property type="project" value="InterPro"/>
</dbReference>
<protein>
    <submittedName>
        <fullName evidence="1">Aspartyl-phosphate phosphatase Spo0E family protein</fullName>
    </submittedName>
</protein>